<keyword evidence="3" id="KW-1185">Reference proteome</keyword>
<protein>
    <submittedName>
        <fullName evidence="2">Uncharacterized protein</fullName>
    </submittedName>
</protein>
<dbReference type="Proteomes" id="UP000315842">
    <property type="component" value="Unassembled WGS sequence"/>
</dbReference>
<evidence type="ECO:0000313" key="2">
    <source>
        <dbReference type="EMBL" id="GEA80716.1"/>
    </source>
</evidence>
<gene>
    <name evidence="2" type="ORF">CUD01_11600</name>
</gene>
<proteinExistence type="predicted"/>
<dbReference type="AlphaFoldDB" id="A0A4Y3KAJ4"/>
<accession>A0A4Y3KAJ4</accession>
<dbReference type="EMBL" id="BJLP01000015">
    <property type="protein sequence ID" value="GEA80716.1"/>
    <property type="molecule type" value="Genomic_DNA"/>
</dbReference>
<name>A0A4Y3KAJ4_CELUD</name>
<reference evidence="2 3" key="1">
    <citation type="submission" date="2019-06" db="EMBL/GenBank/DDBJ databases">
        <title>Whole genome shotgun sequence of Cellulomonas uda NBRC 3747.</title>
        <authorList>
            <person name="Hosoyama A."/>
            <person name="Uohara A."/>
            <person name="Ohji S."/>
            <person name="Ichikawa N."/>
        </authorList>
    </citation>
    <scope>NUCLEOTIDE SEQUENCE [LARGE SCALE GENOMIC DNA]</scope>
    <source>
        <strain evidence="2 3">NBRC 3747</strain>
    </source>
</reference>
<keyword evidence="1" id="KW-0472">Membrane</keyword>
<organism evidence="2 3">
    <name type="scientific">Cellulomonas uda</name>
    <dbReference type="NCBI Taxonomy" id="1714"/>
    <lineage>
        <taxon>Bacteria</taxon>
        <taxon>Bacillati</taxon>
        <taxon>Actinomycetota</taxon>
        <taxon>Actinomycetes</taxon>
        <taxon>Micrococcales</taxon>
        <taxon>Cellulomonadaceae</taxon>
        <taxon>Cellulomonas</taxon>
    </lineage>
</organism>
<evidence type="ECO:0000313" key="3">
    <source>
        <dbReference type="Proteomes" id="UP000315842"/>
    </source>
</evidence>
<keyword evidence="1" id="KW-0812">Transmembrane</keyword>
<comment type="caution">
    <text evidence="2">The sequence shown here is derived from an EMBL/GenBank/DDBJ whole genome shotgun (WGS) entry which is preliminary data.</text>
</comment>
<sequence>MTSVPDESEFADRFRRTVDQELSAALKQAPHPEADERVLLLAPHRRGWGRPIAVAAVVASFLAVGAVVAASTMRDGPRGLRSASTPTMSTAPTVVAVSGPTEAVTGQVGVRMFAALGPVTLSSQSGCLADQDGRLLVLDPSWSWDPETETLTSVPTGERYHLGDAVEMAGGGGALDTGRVTWPIESVPLACADYSGPALFVWAPGAQTSSSSVPPEG</sequence>
<evidence type="ECO:0000256" key="1">
    <source>
        <dbReference type="SAM" id="Phobius"/>
    </source>
</evidence>
<feature type="transmembrane region" description="Helical" evidence="1">
    <location>
        <begin position="52"/>
        <end position="72"/>
    </location>
</feature>
<keyword evidence="1" id="KW-1133">Transmembrane helix</keyword>